<dbReference type="EMBL" id="CP039704">
    <property type="protein sequence ID" value="QCI79060.1"/>
    <property type="molecule type" value="Genomic_DNA"/>
</dbReference>
<dbReference type="Proteomes" id="UP000298714">
    <property type="component" value="Chromosome"/>
</dbReference>
<gene>
    <name evidence="3" type="ORF">E6W36_04095</name>
</gene>
<name>A0A4D7C5S5_9SPHN</name>
<organism evidence="3 4">
    <name type="scientific">Hankyongella ginsenosidimutans</name>
    <dbReference type="NCBI Taxonomy" id="1763828"/>
    <lineage>
        <taxon>Bacteria</taxon>
        <taxon>Pseudomonadati</taxon>
        <taxon>Pseudomonadota</taxon>
        <taxon>Alphaproteobacteria</taxon>
        <taxon>Sphingomonadales</taxon>
        <taxon>Sphingomonadaceae</taxon>
        <taxon>Hankyongella</taxon>
    </lineage>
</organism>
<keyword evidence="1" id="KW-0732">Signal</keyword>
<proteinExistence type="predicted"/>
<dbReference type="AlphaFoldDB" id="A0A4D7C5S5"/>
<feature type="chain" id="PRO_5020643082" evidence="1">
    <location>
        <begin position="25"/>
        <end position="237"/>
    </location>
</feature>
<accession>A0A4D7C5S5</accession>
<evidence type="ECO:0000256" key="1">
    <source>
        <dbReference type="SAM" id="SignalP"/>
    </source>
</evidence>
<evidence type="ECO:0000259" key="2">
    <source>
        <dbReference type="Pfam" id="PF07589"/>
    </source>
</evidence>
<feature type="signal peptide" evidence="1">
    <location>
        <begin position="1"/>
        <end position="24"/>
    </location>
</feature>
<dbReference type="KEGG" id="hgn:E6W36_04095"/>
<evidence type="ECO:0000313" key="3">
    <source>
        <dbReference type="EMBL" id="QCI79060.1"/>
    </source>
</evidence>
<dbReference type="InterPro" id="IPR013424">
    <property type="entry name" value="Ice-binding_C"/>
</dbReference>
<sequence length="237" mass="24780">MRMRVLAAIVACGIALGVASGAQALTTVTGGLTFTVANDGPGLAGSHFHSSTLTGDGGFAEVGRLFFFDDNGNEVREESRGLSEFDLSGLGTASEAILQFEVLFPGGLFLENENPFDGIIALLAYEGDNFESIGDFQITPTFALGDFPIDPINFSGGEIISLDITALYNSFIADGVSALGIRLENAPLIEGSQAWTFGNFLLTTEVAPPPPPPTDIPEPATLGLLGLGAVLALRRKR</sequence>
<feature type="domain" description="Ice-binding protein C-terminal" evidence="2">
    <location>
        <begin position="216"/>
        <end position="236"/>
    </location>
</feature>
<keyword evidence="4" id="KW-1185">Reference proteome</keyword>
<protein>
    <submittedName>
        <fullName evidence="3">PEP-CTERM sorting domain-containing protein</fullName>
    </submittedName>
</protein>
<reference evidence="4" key="1">
    <citation type="submission" date="2019-04" db="EMBL/GenBank/DDBJ databases">
        <title>Complete genome sequence of Sphingomonas sp. W1-2-3.</title>
        <authorList>
            <person name="Im W.T."/>
        </authorList>
    </citation>
    <scope>NUCLEOTIDE SEQUENCE [LARGE SCALE GENOMIC DNA]</scope>
    <source>
        <strain evidence="4">W1-2-3</strain>
    </source>
</reference>
<dbReference type="NCBIfam" id="TIGR02595">
    <property type="entry name" value="PEP_CTERM"/>
    <property type="match status" value="1"/>
</dbReference>
<dbReference type="Pfam" id="PF07589">
    <property type="entry name" value="PEP-CTERM"/>
    <property type="match status" value="1"/>
</dbReference>
<evidence type="ECO:0000313" key="4">
    <source>
        <dbReference type="Proteomes" id="UP000298714"/>
    </source>
</evidence>